<comment type="caution">
    <text evidence="4">The sequence shown here is derived from an EMBL/GenBank/DDBJ whole genome shotgun (WGS) entry which is preliminary data.</text>
</comment>
<proteinExistence type="predicted"/>
<keyword evidence="5" id="KW-1185">Reference proteome</keyword>
<dbReference type="SUPFAM" id="SSF52540">
    <property type="entry name" value="P-loop containing nucleoside triphosphate hydrolases"/>
    <property type="match status" value="1"/>
</dbReference>
<organism evidence="4 5">
    <name type="scientific">Ephemerocybe angulata</name>
    <dbReference type="NCBI Taxonomy" id="980116"/>
    <lineage>
        <taxon>Eukaryota</taxon>
        <taxon>Fungi</taxon>
        <taxon>Dikarya</taxon>
        <taxon>Basidiomycota</taxon>
        <taxon>Agaricomycotina</taxon>
        <taxon>Agaricomycetes</taxon>
        <taxon>Agaricomycetidae</taxon>
        <taxon>Agaricales</taxon>
        <taxon>Agaricineae</taxon>
        <taxon>Psathyrellaceae</taxon>
        <taxon>Ephemerocybe</taxon>
    </lineage>
</organism>
<evidence type="ECO:0000313" key="5">
    <source>
        <dbReference type="Proteomes" id="UP000541558"/>
    </source>
</evidence>
<dbReference type="Pfam" id="PF12796">
    <property type="entry name" value="Ank_2"/>
    <property type="match status" value="1"/>
</dbReference>
<feature type="repeat" description="ANK" evidence="2">
    <location>
        <begin position="565"/>
        <end position="597"/>
    </location>
</feature>
<dbReference type="PANTHER" id="PTHR10039">
    <property type="entry name" value="AMELOGENIN"/>
    <property type="match status" value="1"/>
</dbReference>
<dbReference type="InterPro" id="IPR056884">
    <property type="entry name" value="NPHP3-like_N"/>
</dbReference>
<dbReference type="PROSITE" id="PS50088">
    <property type="entry name" value="ANK_REPEAT"/>
    <property type="match status" value="1"/>
</dbReference>
<protein>
    <recommendedName>
        <fullName evidence="3">Nephrocystin 3-like N-terminal domain-containing protein</fullName>
    </recommendedName>
</protein>
<gene>
    <name evidence="4" type="ORF">D9611_009489</name>
</gene>
<dbReference type="Gene3D" id="3.40.50.300">
    <property type="entry name" value="P-loop containing nucleotide triphosphate hydrolases"/>
    <property type="match status" value="1"/>
</dbReference>
<dbReference type="InterPro" id="IPR036770">
    <property type="entry name" value="Ankyrin_rpt-contain_sf"/>
</dbReference>
<dbReference type="Proteomes" id="UP000541558">
    <property type="component" value="Unassembled WGS sequence"/>
</dbReference>
<keyword evidence="2" id="KW-0040">ANK repeat</keyword>
<sequence length="1203" mass="135373">MDPGLQVARDRMYVDQGGPQFFSGASHIAARDITVQNAGRDMIFVNPAPISGPEASIEEVTAWLKGANFRAIYRVSLETHMDDTGAWFIATFEFGEFVRQRGTVVWATGLPGSGKTILASISVEHLEEKFSGRADIAILYAFLRYSEKPTLLQIVAGFLTQLVRYHRVAFSHLLPTYLRAKMHEDELWFADAVKLLQDSLDMFQDAFIVIDGLDEVDDTTKDGLLNVLISLHAHILLTCRPLELFMRRHTPSALQIPVQAQTRDIEVYVGKRIKQSTRLSSILSENSDIAERFTALIQEKSKGMFLLARLQMELVLERCATIASLLKAFETLPSGINDMYRLTMDRISSLSEEEVSLAHRAFIWILHAEDHLSPEDLQHALTFSYEDKKFIGDNSVSIPVLLSICCGLVTVEKKQDRYSDDTKGVIRFIHYSTQEFMKGLTVSHLPDPHDLLAVTSVACVETNLAMLVAITKSEEKFTTSTKHLALLRYALNNWGRHAKICDDQRSLSPFIHSFLSKHSTYAAAYAIPKPNDLLSEVSPGLSLAAAYDLANLISSRTFPYSPTHGTKTPFHVAAEYGRTAALRALLENYSGVHVKDEVGRTPLHRCVLEDSTWKPEVVRQLLNLSSSDTWRAVPTEVVDINAQDHYGRTAFFVACHHIAYQGFSIESLNDSTNPNGRILQLCTSHPGIDVDLPDSKGDTPFSDACNSYCDEDGVAQFLISSIPNLKVDTRNKWGETAFMHACDAQSETLIEWFLSRDPGGCHFLHQEDDEGNTALERIVAYEGFATIRNGEGRSSFDLRKRQLRGLGWAIGDIAQLDKITRILSEQASHVRMVRAENESLPSYQFRTSRAYQSPAVHVCLKDGHRQYEDGRTSLMLLANYPAAVNYLVSENEDNPAFINAQDSDGRCALMYVCFGQDPESARLSVTILTSCPSVNVHLRDRDGMSALDYVVCSKYIHALEVLLRHPSWNPPAIRNAVITAAQELKIPSEAFRVLLQTQQIQDAFSSNNKEDLIMLKESLLRRVDCRDMVEEAVERCVFRRPSKGLFRTISVEPPRRSGRIDSINQLPYPQLRLLSSIHPRIPSLLHLHAFDPHRTLHRRRRRSLWMLFGTAKGEAQEEFEGHWKGEGFGRERKEVVFGGDEEGKRYWSEGGWGAGVRQDGCQGIVEYDDPLETELLPEIPMGWGIRIHWSVENVESGRVDFNT</sequence>
<evidence type="ECO:0000256" key="1">
    <source>
        <dbReference type="ARBA" id="ARBA00022737"/>
    </source>
</evidence>
<dbReference type="AlphaFoldDB" id="A0A8H5ETB1"/>
<name>A0A8H5ETB1_9AGAR</name>
<reference evidence="4 5" key="1">
    <citation type="journal article" date="2020" name="ISME J.">
        <title>Uncovering the hidden diversity of litter-decomposition mechanisms in mushroom-forming fungi.</title>
        <authorList>
            <person name="Floudas D."/>
            <person name="Bentzer J."/>
            <person name="Ahren D."/>
            <person name="Johansson T."/>
            <person name="Persson P."/>
            <person name="Tunlid A."/>
        </authorList>
    </citation>
    <scope>NUCLEOTIDE SEQUENCE [LARGE SCALE GENOMIC DNA]</scope>
    <source>
        <strain evidence="4 5">CBS 175.51</strain>
    </source>
</reference>
<feature type="domain" description="Nephrocystin 3-like N-terminal" evidence="3">
    <location>
        <begin position="83"/>
        <end position="240"/>
    </location>
</feature>
<dbReference type="Gene3D" id="1.25.40.20">
    <property type="entry name" value="Ankyrin repeat-containing domain"/>
    <property type="match status" value="2"/>
</dbReference>
<evidence type="ECO:0000313" key="4">
    <source>
        <dbReference type="EMBL" id="KAF5311594.1"/>
    </source>
</evidence>
<evidence type="ECO:0000256" key="2">
    <source>
        <dbReference type="PROSITE-ProRule" id="PRU00023"/>
    </source>
</evidence>
<evidence type="ECO:0000259" key="3">
    <source>
        <dbReference type="Pfam" id="PF24883"/>
    </source>
</evidence>
<dbReference type="InterPro" id="IPR027417">
    <property type="entry name" value="P-loop_NTPase"/>
</dbReference>
<dbReference type="Pfam" id="PF24883">
    <property type="entry name" value="NPHP3_N"/>
    <property type="match status" value="1"/>
</dbReference>
<accession>A0A8H5ETB1</accession>
<keyword evidence="1" id="KW-0677">Repeat</keyword>
<dbReference type="SMART" id="SM00248">
    <property type="entry name" value="ANK"/>
    <property type="match status" value="7"/>
</dbReference>
<dbReference type="EMBL" id="JAACJK010000225">
    <property type="protein sequence ID" value="KAF5311594.1"/>
    <property type="molecule type" value="Genomic_DNA"/>
</dbReference>
<dbReference type="SUPFAM" id="SSF48403">
    <property type="entry name" value="Ankyrin repeat"/>
    <property type="match status" value="1"/>
</dbReference>
<dbReference type="OrthoDB" id="448455at2759"/>
<dbReference type="InterPro" id="IPR002110">
    <property type="entry name" value="Ankyrin_rpt"/>
</dbReference>
<dbReference type="PANTHER" id="PTHR10039:SF15">
    <property type="entry name" value="NACHT DOMAIN-CONTAINING PROTEIN"/>
    <property type="match status" value="1"/>
</dbReference>